<dbReference type="Gene3D" id="1.10.260.40">
    <property type="entry name" value="lambda repressor-like DNA-binding domains"/>
    <property type="match status" value="1"/>
</dbReference>
<dbReference type="Gene3D" id="3.30.450.180">
    <property type="match status" value="1"/>
</dbReference>
<dbReference type="SUPFAM" id="SSF47413">
    <property type="entry name" value="lambda repressor-like DNA-binding domains"/>
    <property type="match status" value="1"/>
</dbReference>
<dbReference type="InterPro" id="IPR010982">
    <property type="entry name" value="Lambda_DNA-bd_dom_sf"/>
</dbReference>
<dbReference type="RefSeq" id="WP_310367648.1">
    <property type="nucleotide sequence ID" value="NZ_JAVDYB010000001.1"/>
</dbReference>
<reference evidence="2" key="1">
    <citation type="submission" date="2023-07" db="EMBL/GenBank/DDBJ databases">
        <title>Sequencing the genomes of 1000 actinobacteria strains.</title>
        <authorList>
            <person name="Klenk H.-P."/>
        </authorList>
    </citation>
    <scope>NUCLEOTIDE SEQUENCE</scope>
    <source>
        <strain evidence="2">DSM 44707</strain>
    </source>
</reference>
<dbReference type="InterPro" id="IPR041413">
    <property type="entry name" value="MLTR_LBD"/>
</dbReference>
<evidence type="ECO:0000313" key="3">
    <source>
        <dbReference type="Proteomes" id="UP001183643"/>
    </source>
</evidence>
<dbReference type="EMBL" id="JAVDYB010000001">
    <property type="protein sequence ID" value="MDR7275979.1"/>
    <property type="molecule type" value="Genomic_DNA"/>
</dbReference>
<sequence length="282" mass="31394">MSRDRAELGAFLRARRGQLTPAQAGITPFPGPRRVPGLRREELAVAAGLSPDYYSRLEQGRQANISREVLNALARALRLDDVARAHLHDLAAPVTMSRAPVHGVPQRADPGLLRLLDALGHLPALVLGWRGEVLARTGLLPAVLGHPMDAGTSFIRYMLQDRGARERIVNWVTFAEFMVAALRRESSRHPHDRSLHRLIDEIRATEPLVAGWWDDHGVRDYSSVAKHIRHPVAGDLHFDIEVVGAPHEPLQRLIVYTCQPDSQTARMLPLLASWNETTVDAR</sequence>
<organism evidence="2 3">
    <name type="scientific">Catenuloplanes atrovinosus</name>
    <dbReference type="NCBI Taxonomy" id="137266"/>
    <lineage>
        <taxon>Bacteria</taxon>
        <taxon>Bacillati</taxon>
        <taxon>Actinomycetota</taxon>
        <taxon>Actinomycetes</taxon>
        <taxon>Micromonosporales</taxon>
        <taxon>Micromonosporaceae</taxon>
        <taxon>Catenuloplanes</taxon>
    </lineage>
</organism>
<proteinExistence type="predicted"/>
<name>A0AAE3YPK6_9ACTN</name>
<dbReference type="AlphaFoldDB" id="A0AAE3YPK6"/>
<dbReference type="Pfam" id="PF17765">
    <property type="entry name" value="MLTR_LBD"/>
    <property type="match status" value="1"/>
</dbReference>
<dbReference type="PROSITE" id="PS50943">
    <property type="entry name" value="HTH_CROC1"/>
    <property type="match status" value="1"/>
</dbReference>
<dbReference type="PANTHER" id="PTHR35010:SF2">
    <property type="entry name" value="BLL4672 PROTEIN"/>
    <property type="match status" value="1"/>
</dbReference>
<comment type="caution">
    <text evidence="2">The sequence shown here is derived from an EMBL/GenBank/DDBJ whole genome shotgun (WGS) entry which is preliminary data.</text>
</comment>
<dbReference type="Pfam" id="PF13560">
    <property type="entry name" value="HTH_31"/>
    <property type="match status" value="1"/>
</dbReference>
<protein>
    <submittedName>
        <fullName evidence="2">Transcriptional regulator with XRE-family HTH domain</fullName>
    </submittedName>
</protein>
<dbReference type="Proteomes" id="UP001183643">
    <property type="component" value="Unassembled WGS sequence"/>
</dbReference>
<accession>A0AAE3YPK6</accession>
<gene>
    <name evidence="2" type="ORF">J2S41_002757</name>
</gene>
<dbReference type="PANTHER" id="PTHR35010">
    <property type="entry name" value="BLL4672 PROTEIN-RELATED"/>
    <property type="match status" value="1"/>
</dbReference>
<evidence type="ECO:0000259" key="1">
    <source>
        <dbReference type="PROSITE" id="PS50943"/>
    </source>
</evidence>
<dbReference type="SMART" id="SM00530">
    <property type="entry name" value="HTH_XRE"/>
    <property type="match status" value="1"/>
</dbReference>
<dbReference type="CDD" id="cd00093">
    <property type="entry name" value="HTH_XRE"/>
    <property type="match status" value="1"/>
</dbReference>
<dbReference type="InterPro" id="IPR001387">
    <property type="entry name" value="Cro/C1-type_HTH"/>
</dbReference>
<dbReference type="GO" id="GO:0003677">
    <property type="term" value="F:DNA binding"/>
    <property type="evidence" value="ECO:0007669"/>
    <property type="project" value="InterPro"/>
</dbReference>
<feature type="domain" description="HTH cro/C1-type" evidence="1">
    <location>
        <begin position="37"/>
        <end position="82"/>
    </location>
</feature>
<keyword evidence="3" id="KW-1185">Reference proteome</keyword>
<evidence type="ECO:0000313" key="2">
    <source>
        <dbReference type="EMBL" id="MDR7275979.1"/>
    </source>
</evidence>